<evidence type="ECO:0000256" key="2">
    <source>
        <dbReference type="ARBA" id="ARBA00004416"/>
    </source>
</evidence>
<dbReference type="SUPFAM" id="SSF103515">
    <property type="entry name" value="Autotransporter"/>
    <property type="match status" value="1"/>
</dbReference>
<evidence type="ECO:0000256" key="4">
    <source>
        <dbReference type="ARBA" id="ARBA00022452"/>
    </source>
</evidence>
<feature type="domain" description="Autotransporter" evidence="13">
    <location>
        <begin position="785"/>
        <end position="1064"/>
    </location>
</feature>
<keyword evidence="5" id="KW-0134">Cell wall</keyword>
<evidence type="ECO:0000259" key="13">
    <source>
        <dbReference type="PROSITE" id="PS51208"/>
    </source>
</evidence>
<evidence type="ECO:0000256" key="6">
    <source>
        <dbReference type="ARBA" id="ARBA00022525"/>
    </source>
</evidence>
<keyword evidence="6" id="KW-0964">Secreted</keyword>
<evidence type="ECO:0000256" key="8">
    <source>
        <dbReference type="ARBA" id="ARBA00022729"/>
    </source>
</evidence>
<keyword evidence="15" id="KW-1185">Reference proteome</keyword>
<sequence length="1064" mass="115371">MTRRTSLSLTYIPFILSALSLLHANETDPYHFQTFTFAGRNIKFIPDLPSFITAQNIELSSIQADGSGACTISGNTQTQVFSNAMSTTSSAGAFNIALSSFTATGNANLFFCNNYCTHDKGGGAIHASGPITFTQNQDVLFYNNTSAGAQYTGPYSTVEKNRGGAIYSINVDFINNRSLSFVNNISGDCGGAICADHRVAINKTTSSILFEGNHTIDHLPNTKAQNKARGGAICSRINGGCWITHNYGPIVFNYNQAGKGGAVQSAKECSINDNTGKIVFSNNSAIGWHTGYPEANGGAIQTVEEFSLQNNTGPIYFDSNSATHLGGAIDCNNLNIQENNTGPIYFDSNSATHLGGAIDCNNLNIQENGPIYFLNNSAAWGAAINLSTKAAAANYIHSGSGDIIFNNNTLFPPDPSTLGLRKIFHIVQYTLDNPYTLSIGAKKDTHIYFYDLFQWERVIKKNNTNPNPNPANSPHTVTINPSEEFSGSVVFSYKQFPSDIKYRLGKESNYIKESPTTLKFGTLAIESDAELEIFNVPFTQEKTSLLALGDGATLTVGKGGTLNITNLGVILPAILSAKNNPPRIRVNPQDMTQNTGSNDTPSSTASISSQMITLGGSLSLVDENYESVYDSIDLSRGKSEQPILSIETTNDGQLGTDWKNTLNTSLYSLPHYGYQGLWTPTWITTTYTVTLSNNPSSLASATSIADQKKTSETFDPSSTITAKIPFTRASSGSGSTTTPSAVTITRHTLTVNWAPVGYIADPARRGDLVANNLVHSGRNTTIYLRSLLPDNSWFALQGSASTLFTKQQKRLDYHGYSSASKGYVLSSQVSGAHGHKFLLAFSQSSDTMKEKITKNTISSRYYLSALCFEHPMFDRIALIGAAACNYGSHKMHSFYGTKKSSKGNFHSTTLGGSLRCELRDRMPLRSIMLTPFIQALISRTEPASIQETGDLARLFSLEQAHTAVVSPIGIKGSLSSNKWPAIAWELEVAYQPTLYWKRPLFNTLLIQNNGTWVTTNTPLAKHSFYGRGSHSLKFSYLKLFANYQAEVATSTVSHYINAGGALVF</sequence>
<evidence type="ECO:0000313" key="15">
    <source>
        <dbReference type="Proteomes" id="UP000512184"/>
    </source>
</evidence>
<evidence type="ECO:0000256" key="9">
    <source>
        <dbReference type="ARBA" id="ARBA00023136"/>
    </source>
</evidence>
<keyword evidence="10" id="KW-0998">Cell outer membrane</keyword>
<evidence type="ECO:0000256" key="7">
    <source>
        <dbReference type="ARBA" id="ARBA00022692"/>
    </source>
</evidence>
<proteinExistence type="inferred from homology"/>
<feature type="compositionally biased region" description="Polar residues" evidence="11">
    <location>
        <begin position="589"/>
        <end position="606"/>
    </location>
</feature>
<gene>
    <name evidence="14" type="primary">pmpE</name>
    <name evidence="14" type="ORF">Chls_285</name>
</gene>
<dbReference type="NCBIfam" id="TIGR01376">
    <property type="entry name" value="POMP_repeat"/>
    <property type="match status" value="4"/>
</dbReference>
<name>A0ABX6IPY7_9CHLA</name>
<dbReference type="Proteomes" id="UP000512184">
    <property type="component" value="Chromosome"/>
</dbReference>
<reference evidence="14" key="1">
    <citation type="submission" date="2019-01" db="EMBL/GenBank/DDBJ databases">
        <title>Whole genome sequencing and annotation enables comparative genome analysis that reveals unique features of the Chlamydia suis R19 Genome.</title>
        <authorList>
            <person name="Dimond Z.E."/>
        </authorList>
    </citation>
    <scope>NUCLEOTIDE SEQUENCE [LARGE SCALE GENOMIC DNA]</scope>
    <source>
        <strain evidence="14">R19</strain>
    </source>
</reference>
<keyword evidence="4" id="KW-1134">Transmembrane beta strand</keyword>
<feature type="chain" id="PRO_5046640785" evidence="12">
    <location>
        <begin position="25"/>
        <end position="1064"/>
    </location>
</feature>
<dbReference type="InterPro" id="IPR036709">
    <property type="entry name" value="Autotransporte_beta_dom_sf"/>
</dbReference>
<dbReference type="Pfam" id="PF03797">
    <property type="entry name" value="Autotransporter"/>
    <property type="match status" value="1"/>
</dbReference>
<dbReference type="SMART" id="SM00869">
    <property type="entry name" value="Autotransporter"/>
    <property type="match status" value="1"/>
</dbReference>
<evidence type="ECO:0000256" key="10">
    <source>
        <dbReference type="ARBA" id="ARBA00023237"/>
    </source>
</evidence>
<protein>
    <submittedName>
        <fullName evidence="14">Outer membrane protein PmpE</fullName>
    </submittedName>
</protein>
<evidence type="ECO:0000256" key="12">
    <source>
        <dbReference type="SAM" id="SignalP"/>
    </source>
</evidence>
<dbReference type="PROSITE" id="PS51208">
    <property type="entry name" value="AUTOTRANSPORTER"/>
    <property type="match status" value="1"/>
</dbReference>
<evidence type="ECO:0000256" key="11">
    <source>
        <dbReference type="SAM" id="MobiDB-lite"/>
    </source>
</evidence>
<keyword evidence="7" id="KW-0812">Transmembrane</keyword>
<feature type="signal peptide" evidence="12">
    <location>
        <begin position="1"/>
        <end position="24"/>
    </location>
</feature>
<keyword evidence="9" id="KW-0472">Membrane</keyword>
<dbReference type="InterPro" id="IPR011427">
    <property type="entry name" value="Polymorphic_membr_middle"/>
</dbReference>
<feature type="region of interest" description="Disordered" evidence="11">
    <location>
        <begin position="587"/>
        <end position="606"/>
    </location>
</feature>
<accession>A0ABX6IPY7</accession>
<evidence type="ECO:0000256" key="3">
    <source>
        <dbReference type="ARBA" id="ARBA00007542"/>
    </source>
</evidence>
<keyword evidence="8 12" id="KW-0732">Signal</keyword>
<organism evidence="14 15">
    <name type="scientific">Chlamydia suis</name>
    <dbReference type="NCBI Taxonomy" id="83559"/>
    <lineage>
        <taxon>Bacteria</taxon>
        <taxon>Pseudomonadati</taxon>
        <taxon>Chlamydiota</taxon>
        <taxon>Chlamydiia</taxon>
        <taxon>Chlamydiales</taxon>
        <taxon>Chlamydiaceae</taxon>
        <taxon>Chlamydia/Chlamydophila group</taxon>
        <taxon>Chlamydia</taxon>
    </lineage>
</organism>
<dbReference type="InterPro" id="IPR005546">
    <property type="entry name" value="Autotransporte_beta"/>
</dbReference>
<evidence type="ECO:0000256" key="1">
    <source>
        <dbReference type="ARBA" id="ARBA00004191"/>
    </source>
</evidence>
<comment type="similarity">
    <text evidence="3">Belongs to the PMP outer membrane protein family.</text>
</comment>
<dbReference type="InterPro" id="IPR003368">
    <property type="entry name" value="POMP_repeat"/>
</dbReference>
<dbReference type="EMBL" id="CP035278">
    <property type="protein sequence ID" value="QHP83160.1"/>
    <property type="molecule type" value="Genomic_DNA"/>
</dbReference>
<evidence type="ECO:0000313" key="14">
    <source>
        <dbReference type="EMBL" id="QHP83160.1"/>
    </source>
</evidence>
<comment type="subcellular location">
    <subcellularLocation>
        <location evidence="2">Cell outer membrane</location>
        <topology evidence="2">Peripheral membrane protein</topology>
        <orientation evidence="2">Extracellular side</orientation>
    </subcellularLocation>
    <subcellularLocation>
        <location evidence="1">Secreted</location>
        <location evidence="1">Cell wall</location>
    </subcellularLocation>
</comment>
<dbReference type="Pfam" id="PF02415">
    <property type="entry name" value="Chlam_PMP"/>
    <property type="match status" value="4"/>
</dbReference>
<dbReference type="Pfam" id="PF07548">
    <property type="entry name" value="ChlamPMP_M"/>
    <property type="match status" value="1"/>
</dbReference>
<evidence type="ECO:0000256" key="5">
    <source>
        <dbReference type="ARBA" id="ARBA00022512"/>
    </source>
</evidence>
<dbReference type="RefSeq" id="WP_181389220.1">
    <property type="nucleotide sequence ID" value="NZ_CP035278.1"/>
</dbReference>